<organism evidence="1 2">
    <name type="scientific">Gomphosphaeria aponina SAG 52.96 = DSM 107014</name>
    <dbReference type="NCBI Taxonomy" id="1521640"/>
    <lineage>
        <taxon>Bacteria</taxon>
        <taxon>Bacillati</taxon>
        <taxon>Cyanobacteriota</taxon>
        <taxon>Cyanophyceae</taxon>
        <taxon>Oscillatoriophycideae</taxon>
        <taxon>Chroococcales</taxon>
        <taxon>Gomphosphaeriaceae</taxon>
        <taxon>Gomphosphaeria</taxon>
    </lineage>
</organism>
<evidence type="ECO:0000313" key="2">
    <source>
        <dbReference type="Proteomes" id="UP000767446"/>
    </source>
</evidence>
<accession>A0A941JT48</accession>
<dbReference type="AlphaFoldDB" id="A0A941JT48"/>
<reference evidence="1" key="1">
    <citation type="submission" date="2021-02" db="EMBL/GenBank/DDBJ databases">
        <title>Metagenome analyses of Stigonema ocellatum DSM 106950, Chlorogloea purpurea SAG 13.99 and Gomphosphaeria aponina DSM 107014.</title>
        <authorList>
            <person name="Marter P."/>
            <person name="Huang S."/>
        </authorList>
    </citation>
    <scope>NUCLEOTIDE SEQUENCE</scope>
    <source>
        <strain evidence="1">JP213</strain>
    </source>
</reference>
<protein>
    <submittedName>
        <fullName evidence="1">Uncharacterized protein</fullName>
    </submittedName>
</protein>
<dbReference type="Proteomes" id="UP000767446">
    <property type="component" value="Unassembled WGS sequence"/>
</dbReference>
<comment type="caution">
    <text evidence="1">The sequence shown here is derived from an EMBL/GenBank/DDBJ whole genome shotgun (WGS) entry which is preliminary data.</text>
</comment>
<gene>
    <name evidence="1" type="ORF">DSM107014_08635</name>
</gene>
<proteinExistence type="predicted"/>
<dbReference type="EMBL" id="JADQBC010000049">
    <property type="protein sequence ID" value="MBR8827952.1"/>
    <property type="molecule type" value="Genomic_DNA"/>
</dbReference>
<sequence length="85" mass="9577">MSESDQVNKNNFLYPQSRYHGKFSPEALMFNANLQDFAQGVSYIAGLHTGGKISSAAAYAELKRLWQELQHSHDMIGVIREEESS</sequence>
<dbReference type="InterPro" id="IPR055643">
    <property type="entry name" value="DUF7219"/>
</dbReference>
<evidence type="ECO:0000313" key="1">
    <source>
        <dbReference type="EMBL" id="MBR8827952.1"/>
    </source>
</evidence>
<dbReference type="Pfam" id="PF23856">
    <property type="entry name" value="DUF7219"/>
    <property type="match status" value="1"/>
</dbReference>
<name>A0A941JT48_9CHRO</name>